<dbReference type="GO" id="GO:0005525">
    <property type="term" value="F:GTP binding"/>
    <property type="evidence" value="ECO:0007669"/>
    <property type="project" value="UniProtKB-KW"/>
</dbReference>
<dbReference type="OrthoDB" id="9813375at2"/>
<evidence type="ECO:0000313" key="4">
    <source>
        <dbReference type="Proteomes" id="UP000305517"/>
    </source>
</evidence>
<reference evidence="3 4" key="1">
    <citation type="submission" date="2019-05" db="EMBL/GenBank/DDBJ databases">
        <title>Hymenobacter edaphi sp. nov., isolated from abandoned arsenic-contaminated farmland soil.</title>
        <authorList>
            <person name="Nie L."/>
        </authorList>
    </citation>
    <scope>NUCLEOTIDE SEQUENCE [LARGE SCALE GENOMIC DNA]</scope>
    <source>
        <strain evidence="3 4">1-3-3-8</strain>
    </source>
</reference>
<keyword evidence="4" id="KW-1185">Reference proteome</keyword>
<keyword evidence="1" id="KW-0547">Nucleotide-binding</keyword>
<dbReference type="Gene3D" id="3.30.1330.20">
    <property type="entry name" value="Tubulin/FtsZ, C-terminal domain"/>
    <property type="match status" value="1"/>
</dbReference>
<dbReference type="Proteomes" id="UP000305517">
    <property type="component" value="Unassembled WGS sequence"/>
</dbReference>
<evidence type="ECO:0000313" key="3">
    <source>
        <dbReference type="EMBL" id="TLM88439.1"/>
    </source>
</evidence>
<name>A0A5R8WHW4_9BACT</name>
<proteinExistence type="predicted"/>
<accession>A0A5R8WHW4</accession>
<dbReference type="AlphaFoldDB" id="A0A5R8WHW4"/>
<dbReference type="EMBL" id="VAJM01000018">
    <property type="protein sequence ID" value="TLM88439.1"/>
    <property type="molecule type" value="Genomic_DNA"/>
</dbReference>
<dbReference type="InterPro" id="IPR037103">
    <property type="entry name" value="Tubulin/FtsZ-like_C"/>
</dbReference>
<protein>
    <submittedName>
        <fullName evidence="3">Uncharacterized protein</fullName>
    </submittedName>
</protein>
<sequence length="190" mass="20286">MRTTRSVVVCLHLRIKLAPQPMQTSLIPPLASGPAQADALFTSWLQECADVPAKQALTPATKSGLLTVLHHILADTGDINVDHQDVWALLAGATCLQFGMATGEGHNRAAVVGQQLWTESTVLGDATLPAHRILLAIQSGTATELEMDELTYLLEYVVSQAGDQAEVVFGHGLNPALGESIQVMMLVSRQ</sequence>
<keyword evidence="2" id="KW-0342">GTP-binding</keyword>
<gene>
    <name evidence="3" type="ORF">FDY95_24055</name>
</gene>
<evidence type="ECO:0000256" key="2">
    <source>
        <dbReference type="ARBA" id="ARBA00023134"/>
    </source>
</evidence>
<organism evidence="3 4">
    <name type="scientific">Hymenobacter jeollabukensis</name>
    <dbReference type="NCBI Taxonomy" id="2025313"/>
    <lineage>
        <taxon>Bacteria</taxon>
        <taxon>Pseudomonadati</taxon>
        <taxon>Bacteroidota</taxon>
        <taxon>Cytophagia</taxon>
        <taxon>Cytophagales</taxon>
        <taxon>Hymenobacteraceae</taxon>
        <taxon>Hymenobacter</taxon>
    </lineage>
</organism>
<dbReference type="InterPro" id="IPR008280">
    <property type="entry name" value="Tub_FtsZ_C"/>
</dbReference>
<comment type="caution">
    <text evidence="3">The sequence shown here is derived from an EMBL/GenBank/DDBJ whole genome shotgun (WGS) entry which is preliminary data.</text>
</comment>
<evidence type="ECO:0000256" key="1">
    <source>
        <dbReference type="ARBA" id="ARBA00022741"/>
    </source>
</evidence>
<dbReference type="SUPFAM" id="SSF55307">
    <property type="entry name" value="Tubulin C-terminal domain-like"/>
    <property type="match status" value="1"/>
</dbReference>